<dbReference type="HAMAP" id="MF_01023">
    <property type="entry name" value="HisC_aminotrans_2"/>
    <property type="match status" value="1"/>
</dbReference>
<organism evidence="11 12">
    <name type="scientific">Leptolinea tardivitalis</name>
    <dbReference type="NCBI Taxonomy" id="229920"/>
    <lineage>
        <taxon>Bacteria</taxon>
        <taxon>Bacillati</taxon>
        <taxon>Chloroflexota</taxon>
        <taxon>Anaerolineae</taxon>
        <taxon>Anaerolineales</taxon>
        <taxon>Anaerolineaceae</taxon>
        <taxon>Leptolinea</taxon>
    </lineage>
</organism>
<keyword evidence="8 9" id="KW-0368">Histidine biosynthesis</keyword>
<evidence type="ECO:0000256" key="8">
    <source>
        <dbReference type="ARBA" id="ARBA00023102"/>
    </source>
</evidence>
<evidence type="ECO:0000256" key="9">
    <source>
        <dbReference type="HAMAP-Rule" id="MF_01023"/>
    </source>
</evidence>
<evidence type="ECO:0000259" key="10">
    <source>
        <dbReference type="Pfam" id="PF00155"/>
    </source>
</evidence>
<dbReference type="Proteomes" id="UP000050430">
    <property type="component" value="Unassembled WGS sequence"/>
</dbReference>
<feature type="domain" description="Aminotransferase class I/classII large" evidence="10">
    <location>
        <begin position="34"/>
        <end position="362"/>
    </location>
</feature>
<evidence type="ECO:0000256" key="2">
    <source>
        <dbReference type="ARBA" id="ARBA00007970"/>
    </source>
</evidence>
<dbReference type="GO" id="GO:0030170">
    <property type="term" value="F:pyridoxal phosphate binding"/>
    <property type="evidence" value="ECO:0007669"/>
    <property type="project" value="InterPro"/>
</dbReference>
<comment type="pathway">
    <text evidence="9">Amino-acid biosynthesis; L-histidine biosynthesis; L-histidine from 5-phospho-alpha-D-ribose 1-diphosphate: step 7/9.</text>
</comment>
<keyword evidence="12" id="KW-1185">Reference proteome</keyword>
<dbReference type="AlphaFoldDB" id="A0A0N8GM51"/>
<dbReference type="GO" id="GO:0000105">
    <property type="term" value="P:L-histidine biosynthetic process"/>
    <property type="evidence" value="ECO:0007669"/>
    <property type="project" value="UniProtKB-UniRule"/>
</dbReference>
<dbReference type="EMBL" id="LGCK01000003">
    <property type="protein sequence ID" value="KPL74322.1"/>
    <property type="molecule type" value="Genomic_DNA"/>
</dbReference>
<protein>
    <recommendedName>
        <fullName evidence="9">Histidinol-phosphate aminotransferase</fullName>
        <ecNumber evidence="9">2.6.1.9</ecNumber>
    </recommendedName>
    <alternativeName>
        <fullName evidence="9">Imidazole acetol-phosphate transaminase</fullName>
    </alternativeName>
</protein>
<comment type="similarity">
    <text evidence="2 9">Belongs to the class-II pyridoxal-phosphate-dependent aminotransferase family. Histidinol-phosphate aminotransferase subfamily.</text>
</comment>
<evidence type="ECO:0000256" key="3">
    <source>
        <dbReference type="ARBA" id="ARBA00011738"/>
    </source>
</evidence>
<evidence type="ECO:0000313" key="12">
    <source>
        <dbReference type="Proteomes" id="UP000050430"/>
    </source>
</evidence>
<dbReference type="EC" id="2.6.1.9" evidence="9"/>
<comment type="catalytic activity">
    <reaction evidence="9">
        <text>L-histidinol phosphate + 2-oxoglutarate = 3-(imidazol-4-yl)-2-oxopropyl phosphate + L-glutamate</text>
        <dbReference type="Rhea" id="RHEA:23744"/>
        <dbReference type="ChEBI" id="CHEBI:16810"/>
        <dbReference type="ChEBI" id="CHEBI:29985"/>
        <dbReference type="ChEBI" id="CHEBI:57766"/>
        <dbReference type="ChEBI" id="CHEBI:57980"/>
        <dbReference type="EC" id="2.6.1.9"/>
    </reaction>
</comment>
<dbReference type="RefSeq" id="WP_062420762.1">
    <property type="nucleotide sequence ID" value="NZ_BBYA01000004.1"/>
</dbReference>
<sequence>MTASIGKRIVEMPAYIPIEPIDVLAARLNIPAEKIVKMDANENPYGPSPLVKEALARLDLVNIYPDPESRKLRDGLSNFHKVPMENLLAGSGADELIDLLVRVLLEPGDCVINCVPTFGMYSFDTLLNYGTCISIQRNADFSLDQEAIEVAVRKNKPKIIFACSPNNPDGRLLTGEEIDFLLSLHTLVVVDEAYIEFTQQNLDLGRSRSIITQTPKRENLVVLRTFSKWAGLAGLRVGFGAFPSWLMDSLWKAKQPYNVNIAASAAALASLSDDAYLAGNVARIQQERARLFTKLQSLPTLQPYPSQSNFILCKTKNVSAIEIKRKLASRGVFIRHYDNALLKDCIRISVGRPEDTDELIHQLEGIL</sequence>
<keyword evidence="6 9" id="KW-0808">Transferase</keyword>
<evidence type="ECO:0000313" key="11">
    <source>
        <dbReference type="EMBL" id="KPL74322.1"/>
    </source>
</evidence>
<dbReference type="Gene3D" id="3.90.1150.10">
    <property type="entry name" value="Aspartate Aminotransferase, domain 1"/>
    <property type="match status" value="1"/>
</dbReference>
<feature type="modified residue" description="N6-(pyridoxal phosphate)lysine" evidence="9">
    <location>
        <position position="228"/>
    </location>
</feature>
<dbReference type="Pfam" id="PF00155">
    <property type="entry name" value="Aminotran_1_2"/>
    <property type="match status" value="1"/>
</dbReference>
<dbReference type="InterPro" id="IPR015422">
    <property type="entry name" value="PyrdxlP-dep_Trfase_small"/>
</dbReference>
<dbReference type="Gene3D" id="3.40.640.10">
    <property type="entry name" value="Type I PLP-dependent aspartate aminotransferase-like (Major domain)"/>
    <property type="match status" value="1"/>
</dbReference>
<dbReference type="PATRIC" id="fig|229920.5.peg.806"/>
<dbReference type="SUPFAM" id="SSF53383">
    <property type="entry name" value="PLP-dependent transferases"/>
    <property type="match status" value="1"/>
</dbReference>
<dbReference type="InterPro" id="IPR015421">
    <property type="entry name" value="PyrdxlP-dep_Trfase_major"/>
</dbReference>
<dbReference type="InterPro" id="IPR004839">
    <property type="entry name" value="Aminotransferase_I/II_large"/>
</dbReference>
<keyword evidence="7 9" id="KW-0663">Pyridoxal phosphate</keyword>
<evidence type="ECO:0000256" key="6">
    <source>
        <dbReference type="ARBA" id="ARBA00022679"/>
    </source>
</evidence>
<evidence type="ECO:0000256" key="7">
    <source>
        <dbReference type="ARBA" id="ARBA00022898"/>
    </source>
</evidence>
<dbReference type="NCBIfam" id="TIGR01141">
    <property type="entry name" value="hisC"/>
    <property type="match status" value="1"/>
</dbReference>
<dbReference type="InterPro" id="IPR015424">
    <property type="entry name" value="PyrdxlP-dep_Trfase"/>
</dbReference>
<comment type="subunit">
    <text evidence="3 9">Homodimer.</text>
</comment>
<evidence type="ECO:0000256" key="4">
    <source>
        <dbReference type="ARBA" id="ARBA00022576"/>
    </source>
</evidence>
<comment type="caution">
    <text evidence="11">The sequence shown here is derived from an EMBL/GenBank/DDBJ whole genome shotgun (WGS) entry which is preliminary data.</text>
</comment>
<name>A0A0N8GM51_9CHLR</name>
<reference evidence="11 12" key="1">
    <citation type="submission" date="2015-07" db="EMBL/GenBank/DDBJ databases">
        <title>Genome sequence of Leptolinea tardivitalis DSM 16556.</title>
        <authorList>
            <person name="Hemp J."/>
            <person name="Ward L.M."/>
            <person name="Pace L.A."/>
            <person name="Fischer W.W."/>
        </authorList>
    </citation>
    <scope>NUCLEOTIDE SEQUENCE [LARGE SCALE GENOMIC DNA]</scope>
    <source>
        <strain evidence="11 12">YMTK-2</strain>
    </source>
</reference>
<evidence type="ECO:0000256" key="5">
    <source>
        <dbReference type="ARBA" id="ARBA00022605"/>
    </source>
</evidence>
<gene>
    <name evidence="9" type="primary">hisC</name>
    <name evidence="11" type="ORF">ADM99_01775</name>
</gene>
<accession>A0A0N8GM51</accession>
<proteinExistence type="inferred from homology"/>
<dbReference type="OrthoDB" id="9813612at2"/>
<keyword evidence="4 9" id="KW-0032">Aminotransferase</keyword>
<dbReference type="STRING" id="229920.ADM99_01775"/>
<dbReference type="InterPro" id="IPR005861">
    <property type="entry name" value="HisP_aminotrans"/>
</dbReference>
<keyword evidence="5 9" id="KW-0028">Amino-acid biosynthesis</keyword>
<evidence type="ECO:0000256" key="1">
    <source>
        <dbReference type="ARBA" id="ARBA00001933"/>
    </source>
</evidence>
<dbReference type="UniPathway" id="UPA00031">
    <property type="reaction ID" value="UER00012"/>
</dbReference>
<dbReference type="CDD" id="cd00609">
    <property type="entry name" value="AAT_like"/>
    <property type="match status" value="1"/>
</dbReference>
<dbReference type="PANTHER" id="PTHR42885:SF2">
    <property type="entry name" value="HISTIDINOL-PHOSPHATE AMINOTRANSFERASE"/>
    <property type="match status" value="1"/>
</dbReference>
<comment type="cofactor">
    <cofactor evidence="1 9">
        <name>pyridoxal 5'-phosphate</name>
        <dbReference type="ChEBI" id="CHEBI:597326"/>
    </cofactor>
</comment>
<dbReference type="PANTHER" id="PTHR42885">
    <property type="entry name" value="HISTIDINOL-PHOSPHATE AMINOTRANSFERASE-RELATED"/>
    <property type="match status" value="1"/>
</dbReference>
<dbReference type="GO" id="GO:0004400">
    <property type="term" value="F:histidinol-phosphate transaminase activity"/>
    <property type="evidence" value="ECO:0007669"/>
    <property type="project" value="UniProtKB-UniRule"/>
</dbReference>